<feature type="compositionally biased region" description="Low complexity" evidence="6">
    <location>
        <begin position="210"/>
        <end position="222"/>
    </location>
</feature>
<name>A0A0H3XH28_9MOLU</name>
<keyword evidence="2 5" id="KW-0689">Ribosomal protein</keyword>
<dbReference type="GO" id="GO:0003735">
    <property type="term" value="F:structural constituent of ribosome"/>
    <property type="evidence" value="ECO:0007669"/>
    <property type="project" value="InterPro"/>
</dbReference>
<dbReference type="GO" id="GO:0006412">
    <property type="term" value="P:translation"/>
    <property type="evidence" value="ECO:0007669"/>
    <property type="project" value="UniProtKB-UniRule"/>
</dbReference>
<dbReference type="PATRIC" id="fig|743698.3.peg.296"/>
<dbReference type="PROSITE" id="PS00579">
    <property type="entry name" value="RIBOSOMAL_L29"/>
    <property type="match status" value="1"/>
</dbReference>
<feature type="region of interest" description="Disordered" evidence="6">
    <location>
        <begin position="126"/>
        <end position="222"/>
    </location>
</feature>
<dbReference type="InterPro" id="IPR050063">
    <property type="entry name" value="Ribosomal_protein_uL29"/>
</dbReference>
<dbReference type="AlphaFoldDB" id="A0A0H3XH28"/>
<comment type="similarity">
    <text evidence="1 5">Belongs to the universal ribosomal protein uL29 family.</text>
</comment>
<dbReference type="SUPFAM" id="SSF46561">
    <property type="entry name" value="Ribosomal protein L29 (L29p)"/>
    <property type="match status" value="1"/>
</dbReference>
<dbReference type="NCBIfam" id="TIGR00012">
    <property type="entry name" value="L29"/>
    <property type="match status" value="1"/>
</dbReference>
<evidence type="ECO:0000313" key="8">
    <source>
        <dbReference type="Proteomes" id="UP000035661"/>
    </source>
</evidence>
<evidence type="ECO:0000256" key="3">
    <source>
        <dbReference type="ARBA" id="ARBA00023274"/>
    </source>
</evidence>
<evidence type="ECO:0000256" key="4">
    <source>
        <dbReference type="ARBA" id="ARBA00035204"/>
    </source>
</evidence>
<dbReference type="PANTHER" id="PTHR10916:SF0">
    <property type="entry name" value="LARGE RIBOSOMAL SUBUNIT PROTEIN UL29C"/>
    <property type="match status" value="1"/>
</dbReference>
<dbReference type="RefSeq" id="WP_047791145.1">
    <property type="nucleotide sequence ID" value="NZ_CP011856.1"/>
</dbReference>
<evidence type="ECO:0000313" key="7">
    <source>
        <dbReference type="EMBL" id="AKM53878.1"/>
    </source>
</evidence>
<gene>
    <name evidence="5 7" type="primary">rpmC</name>
    <name evidence="7" type="ORF">SERIO_v1c02940</name>
</gene>
<dbReference type="FunFam" id="1.10.287.310:FF:000001">
    <property type="entry name" value="50S ribosomal protein L29"/>
    <property type="match status" value="1"/>
</dbReference>
<dbReference type="InterPro" id="IPR001854">
    <property type="entry name" value="Ribosomal_uL29"/>
</dbReference>
<dbReference type="InterPro" id="IPR036049">
    <property type="entry name" value="Ribosomal_uL29_sf"/>
</dbReference>
<dbReference type="CDD" id="cd00427">
    <property type="entry name" value="Ribosomal_L29_HIP"/>
    <property type="match status" value="1"/>
</dbReference>
<feature type="compositionally biased region" description="Low complexity" evidence="6">
    <location>
        <begin position="314"/>
        <end position="323"/>
    </location>
</feature>
<organism evidence="7 8">
    <name type="scientific">Spiroplasma eriocheiris</name>
    <dbReference type="NCBI Taxonomy" id="315358"/>
    <lineage>
        <taxon>Bacteria</taxon>
        <taxon>Bacillati</taxon>
        <taxon>Mycoplasmatota</taxon>
        <taxon>Mollicutes</taxon>
        <taxon>Entomoplasmatales</taxon>
        <taxon>Spiroplasmataceae</taxon>
        <taxon>Spiroplasma</taxon>
    </lineage>
</organism>
<dbReference type="Gene3D" id="1.10.287.310">
    <property type="match status" value="1"/>
</dbReference>
<dbReference type="Pfam" id="PF00831">
    <property type="entry name" value="Ribosomal_L29"/>
    <property type="match status" value="1"/>
</dbReference>
<evidence type="ECO:0000256" key="6">
    <source>
        <dbReference type="SAM" id="MobiDB-lite"/>
    </source>
</evidence>
<evidence type="ECO:0000256" key="1">
    <source>
        <dbReference type="ARBA" id="ARBA00009254"/>
    </source>
</evidence>
<protein>
    <recommendedName>
        <fullName evidence="4 5">Large ribosomal subunit protein uL29</fullName>
    </recommendedName>
</protein>
<accession>A0A0H3XH28</accession>
<evidence type="ECO:0000256" key="5">
    <source>
        <dbReference type="HAMAP-Rule" id="MF_00374"/>
    </source>
</evidence>
<proteinExistence type="inferred from homology"/>
<sequence length="336" mass="36155">MLNSELLKKTTEELKKLEEESRAELFALKFQAAMGNLEKPHRISLLRKQIARILTIISQRRIAGENTQINVKIDLKETYAKIEKESQAFAKERKAKIEKMMADQEVKENDFSSLMDLPLDEAMLGNEASSEAEPVASEAPTEESTTKTAKPATKKPAPKKPVAEKAVAEKAPAPKASSKPAAKPASPATKGDALKSLIAKNEAEKDAKAKATTPKPAKPATVTVKSVTSAKAEIEVEKLAPKTAKGTGEVKAKVEKDAKAKLAEMKSTLAAGTAKGKGTGVKIDISTKQKDPNAKEYTYGANWEENRDKIAKATTKKVSATSETAKKTTAKKGTTK</sequence>
<dbReference type="EMBL" id="CP011856">
    <property type="protein sequence ID" value="AKM53878.1"/>
    <property type="molecule type" value="Genomic_DNA"/>
</dbReference>
<dbReference type="Proteomes" id="UP000035661">
    <property type="component" value="Chromosome"/>
</dbReference>
<feature type="compositionally biased region" description="Low complexity" evidence="6">
    <location>
        <begin position="169"/>
        <end position="190"/>
    </location>
</feature>
<feature type="compositionally biased region" description="Low complexity" evidence="6">
    <location>
        <begin position="127"/>
        <end position="151"/>
    </location>
</feature>
<dbReference type="GO" id="GO:0022625">
    <property type="term" value="C:cytosolic large ribosomal subunit"/>
    <property type="evidence" value="ECO:0007669"/>
    <property type="project" value="TreeGrafter"/>
</dbReference>
<dbReference type="STRING" id="315358.SERIO_v1c02940"/>
<evidence type="ECO:0000256" key="2">
    <source>
        <dbReference type="ARBA" id="ARBA00022980"/>
    </source>
</evidence>
<dbReference type="HAMAP" id="MF_00374">
    <property type="entry name" value="Ribosomal_uL29"/>
    <property type="match status" value="1"/>
</dbReference>
<keyword evidence="8" id="KW-1185">Reference proteome</keyword>
<keyword evidence="3 5" id="KW-0687">Ribonucleoprotein</keyword>
<dbReference type="KEGG" id="seri:SERIO_v1c02940"/>
<dbReference type="InterPro" id="IPR018254">
    <property type="entry name" value="Ribosomal_uL29_CS"/>
</dbReference>
<feature type="region of interest" description="Disordered" evidence="6">
    <location>
        <begin position="314"/>
        <end position="336"/>
    </location>
</feature>
<reference evidence="7 8" key="1">
    <citation type="journal article" date="2015" name="Genome Biol. Evol.">
        <title>Found and Lost: The Fates of Horizontally Acquired Genes in Arthropod-Symbiotic Spiroplasma.</title>
        <authorList>
            <person name="Lo W.S."/>
            <person name="Gasparich G.E."/>
            <person name="Kuo C.H."/>
        </authorList>
    </citation>
    <scope>NUCLEOTIDE SEQUENCE [LARGE SCALE GENOMIC DNA]</scope>
    <source>
        <strain evidence="8">TDA-040725-5</strain>
    </source>
</reference>
<dbReference type="PANTHER" id="PTHR10916">
    <property type="entry name" value="60S RIBOSOMAL PROTEIN L35/50S RIBOSOMAL PROTEIN L29"/>
    <property type="match status" value="1"/>
</dbReference>
<reference evidence="8" key="2">
    <citation type="submission" date="2015-06" db="EMBL/GenBank/DDBJ databases">
        <title>Complete genome sequence of Spiroplasma eriocheiris TDA-040725-5 (DSM 21848).</title>
        <authorList>
            <person name="Lo W.-S."/>
            <person name="Kuo C.-H."/>
        </authorList>
    </citation>
    <scope>NUCLEOTIDE SEQUENCE [LARGE SCALE GENOMIC DNA]</scope>
    <source>
        <strain evidence="8">TDA-040725-5</strain>
    </source>
</reference>